<evidence type="ECO:0000313" key="2">
    <source>
        <dbReference type="Proteomes" id="UP000606730"/>
    </source>
</evidence>
<dbReference type="SUPFAM" id="SSF56784">
    <property type="entry name" value="HAD-like"/>
    <property type="match status" value="1"/>
</dbReference>
<protein>
    <submittedName>
        <fullName evidence="1">Haloacid dehalogenase</fullName>
    </submittedName>
</protein>
<dbReference type="GO" id="GO:0006281">
    <property type="term" value="P:DNA repair"/>
    <property type="evidence" value="ECO:0007669"/>
    <property type="project" value="TreeGrafter"/>
</dbReference>
<reference evidence="1" key="2">
    <citation type="submission" date="2020-09" db="EMBL/GenBank/DDBJ databases">
        <authorList>
            <person name="Sun Q."/>
            <person name="Zhou Y."/>
        </authorList>
    </citation>
    <scope>NUCLEOTIDE SEQUENCE</scope>
    <source>
        <strain evidence="1">CGMCC 1.16012</strain>
    </source>
</reference>
<dbReference type="SFLD" id="SFLDG01129">
    <property type="entry name" value="C1.5:_HAD__Beta-PGM__Phosphata"/>
    <property type="match status" value="1"/>
</dbReference>
<keyword evidence="2" id="KW-1185">Reference proteome</keyword>
<dbReference type="SFLD" id="SFLDG01135">
    <property type="entry name" value="C1.5.6:_HAD__Beta-PGM__Phospha"/>
    <property type="match status" value="1"/>
</dbReference>
<dbReference type="InterPro" id="IPR036412">
    <property type="entry name" value="HAD-like_sf"/>
</dbReference>
<dbReference type="RefSeq" id="WP_095596987.1">
    <property type="nucleotide sequence ID" value="NZ_BMKN01000001.1"/>
</dbReference>
<dbReference type="InterPro" id="IPR023214">
    <property type="entry name" value="HAD_sf"/>
</dbReference>
<proteinExistence type="predicted"/>
<dbReference type="InterPro" id="IPR050155">
    <property type="entry name" value="HAD-like_hydrolase_sf"/>
</dbReference>
<dbReference type="InterPro" id="IPR041492">
    <property type="entry name" value="HAD_2"/>
</dbReference>
<dbReference type="Proteomes" id="UP000606730">
    <property type="component" value="Unassembled WGS sequence"/>
</dbReference>
<dbReference type="AlphaFoldDB" id="A0A917A9W0"/>
<organism evidence="1 2">
    <name type="scientific">Actibacterium pelagium</name>
    <dbReference type="NCBI Taxonomy" id="2029103"/>
    <lineage>
        <taxon>Bacteria</taxon>
        <taxon>Pseudomonadati</taxon>
        <taxon>Pseudomonadota</taxon>
        <taxon>Alphaproteobacteria</taxon>
        <taxon>Rhodobacterales</taxon>
        <taxon>Roseobacteraceae</taxon>
        <taxon>Actibacterium</taxon>
    </lineage>
</organism>
<dbReference type="Pfam" id="PF13419">
    <property type="entry name" value="HAD_2"/>
    <property type="match status" value="1"/>
</dbReference>
<dbReference type="InterPro" id="IPR006439">
    <property type="entry name" value="HAD-SF_hydro_IA"/>
</dbReference>
<comment type="caution">
    <text evidence="1">The sequence shown here is derived from an EMBL/GenBank/DDBJ whole genome shotgun (WGS) entry which is preliminary data.</text>
</comment>
<dbReference type="PANTHER" id="PTHR43434">
    <property type="entry name" value="PHOSPHOGLYCOLATE PHOSPHATASE"/>
    <property type="match status" value="1"/>
</dbReference>
<gene>
    <name evidence="1" type="ORF">GCM10011517_00460</name>
</gene>
<dbReference type="Gene3D" id="1.10.150.240">
    <property type="entry name" value="Putative phosphatase, domain 2"/>
    <property type="match status" value="1"/>
</dbReference>
<dbReference type="EMBL" id="BMKN01000001">
    <property type="protein sequence ID" value="GGE36651.1"/>
    <property type="molecule type" value="Genomic_DNA"/>
</dbReference>
<dbReference type="NCBIfam" id="TIGR01509">
    <property type="entry name" value="HAD-SF-IA-v3"/>
    <property type="match status" value="1"/>
</dbReference>
<reference evidence="1" key="1">
    <citation type="journal article" date="2014" name="Int. J. Syst. Evol. Microbiol.">
        <title>Complete genome sequence of Corynebacterium casei LMG S-19264T (=DSM 44701T), isolated from a smear-ripened cheese.</title>
        <authorList>
            <consortium name="US DOE Joint Genome Institute (JGI-PGF)"/>
            <person name="Walter F."/>
            <person name="Albersmeier A."/>
            <person name="Kalinowski J."/>
            <person name="Ruckert C."/>
        </authorList>
    </citation>
    <scope>NUCLEOTIDE SEQUENCE</scope>
    <source>
        <strain evidence="1">CGMCC 1.16012</strain>
    </source>
</reference>
<name>A0A917A9W0_9RHOB</name>
<dbReference type="InterPro" id="IPR023198">
    <property type="entry name" value="PGP-like_dom2"/>
</dbReference>
<dbReference type="Gene3D" id="3.40.50.1000">
    <property type="entry name" value="HAD superfamily/HAD-like"/>
    <property type="match status" value="1"/>
</dbReference>
<dbReference type="SFLD" id="SFLDS00003">
    <property type="entry name" value="Haloacid_Dehalogenase"/>
    <property type="match status" value="1"/>
</dbReference>
<dbReference type="GO" id="GO:0008967">
    <property type="term" value="F:phosphoglycolate phosphatase activity"/>
    <property type="evidence" value="ECO:0007669"/>
    <property type="project" value="TreeGrafter"/>
</dbReference>
<dbReference type="PANTHER" id="PTHR43434:SF24">
    <property type="entry name" value="HYDROLASE-RELATED"/>
    <property type="match status" value="1"/>
</dbReference>
<dbReference type="OrthoDB" id="9793014at2"/>
<evidence type="ECO:0000313" key="1">
    <source>
        <dbReference type="EMBL" id="GGE36651.1"/>
    </source>
</evidence>
<dbReference type="NCBIfam" id="TIGR01549">
    <property type="entry name" value="HAD-SF-IA-v1"/>
    <property type="match status" value="1"/>
</dbReference>
<sequence>MTDLRLVVFDMDGTLIDSQDVIVQSVETAFAQMGRPAPSRPKILSIVGLSLPQALAQLAPDMNGADLDEAVARYKHSFVETRKVSGGTPSPLYAGAMEALNLLAAQDETLMGVATGKSRRGLDHVFAGHNLRHYFQTAQTADDHPSKPHPAMLHQTLRDTGVDAHQAVMVGDTTYDIEMGVAAGFRTVGVSWGYHAPEKLRNAGADIVIDDFAALNPALENFWG</sequence>
<accession>A0A917A9W0</accession>
<dbReference type="GO" id="GO:0005829">
    <property type="term" value="C:cytosol"/>
    <property type="evidence" value="ECO:0007669"/>
    <property type="project" value="TreeGrafter"/>
</dbReference>